<keyword evidence="2 5" id="KW-0067">ATP-binding</keyword>
<dbReference type="InterPro" id="IPR027417">
    <property type="entry name" value="P-loop_NTPase"/>
</dbReference>
<dbReference type="GO" id="GO:0016887">
    <property type="term" value="F:ATP hydrolysis activity"/>
    <property type="evidence" value="ECO:0007669"/>
    <property type="project" value="InterPro"/>
</dbReference>
<gene>
    <name evidence="5" type="ORF">IAC08_00590</name>
</gene>
<feature type="region of interest" description="Disordered" evidence="3">
    <location>
        <begin position="516"/>
        <end position="561"/>
    </location>
</feature>
<dbReference type="InterPro" id="IPR032781">
    <property type="entry name" value="ABC_tran_Xtn"/>
</dbReference>
<dbReference type="InterPro" id="IPR032524">
    <property type="entry name" value="ABC_tran_C"/>
</dbReference>
<dbReference type="InterPro" id="IPR003439">
    <property type="entry name" value="ABC_transporter-like_ATP-bd"/>
</dbReference>
<evidence type="ECO:0000313" key="5">
    <source>
        <dbReference type="EMBL" id="MBO8454891.1"/>
    </source>
</evidence>
<dbReference type="EMBL" id="JADIMK010000007">
    <property type="protein sequence ID" value="MBO8454891.1"/>
    <property type="molecule type" value="Genomic_DNA"/>
</dbReference>
<keyword evidence="1" id="KW-0547">Nucleotide-binding</keyword>
<evidence type="ECO:0000259" key="4">
    <source>
        <dbReference type="PROSITE" id="PS50893"/>
    </source>
</evidence>
<sequence>MPSYLQIENISKSYGPKVLFDKIGFNINEGDKIALIAPNGTGKTSLLRILAGKDKSDSGGKIIFLKDIRIAFLEQEYDHDPEKGIFDQIMDHSKAFTAHLDQEHLWEYERRVKQYLTSLRLPDFSQKMKELSGGEIKRVAIAEMLAAEADFLIMDEPTNHLDIDAIEFLENYLSRSRCTLLMVTHDRYFLDKVCNTIMELDHGSLYIYRGNYQNYLEKRSERIANFNAETDKVRNILRRELEWMRSTPQARTGKARYRINAFHDLKERAGQSMDSKQISMSELQGNTRLGTKIIDCKDVSFYYGDKCYLSHFTYNFQRYEKVGIVGRNGAGKSTFINLLTGDYTPDMVSTDPAAVKPGQGLLTGVIERGESLKIGYYRQKGITFNPQDTVLDIVNDTRLLNRFLFPHDMLNNRIEKLSGGEKRRLYLLTVLMQQPNLLVMDEPTNDLDIVTLNILEEYLKEFNGTLIIISHDRHFLDRLVDHLFVFCGDGIVKDFIGSYSEYREYIKDYEARQKAQDKKDNAAKAAEKARRTADKDTPTSGDTRTSSDGNQPKKKNKLTYKEQKELEQIEKDLQSLNEEKAALEKSLSDGSLPYDKLQKASERIGEILALTEEKENRWLELSC</sequence>
<dbReference type="Proteomes" id="UP000823617">
    <property type="component" value="Unassembled WGS sequence"/>
</dbReference>
<feature type="domain" description="ABC transporter" evidence="4">
    <location>
        <begin position="5"/>
        <end position="227"/>
    </location>
</feature>
<name>A0A9D9MY82_9BACT</name>
<feature type="domain" description="ABC transporter" evidence="4">
    <location>
        <begin position="294"/>
        <end position="515"/>
    </location>
</feature>
<dbReference type="FunFam" id="3.40.50.300:FF:000011">
    <property type="entry name" value="Putative ABC transporter ATP-binding component"/>
    <property type="match status" value="1"/>
</dbReference>
<dbReference type="InterPro" id="IPR051309">
    <property type="entry name" value="ABCF_ATPase"/>
</dbReference>
<accession>A0A9D9MY82</accession>
<dbReference type="PROSITE" id="PS50893">
    <property type="entry name" value="ABC_TRANSPORTER_2"/>
    <property type="match status" value="2"/>
</dbReference>
<dbReference type="SMART" id="SM00382">
    <property type="entry name" value="AAA"/>
    <property type="match status" value="2"/>
</dbReference>
<feature type="compositionally biased region" description="Polar residues" evidence="3">
    <location>
        <begin position="538"/>
        <end position="550"/>
    </location>
</feature>
<evidence type="ECO:0000256" key="2">
    <source>
        <dbReference type="ARBA" id="ARBA00022840"/>
    </source>
</evidence>
<dbReference type="CDD" id="cd03221">
    <property type="entry name" value="ABCF_EF-3"/>
    <property type="match status" value="2"/>
</dbReference>
<reference evidence="5" key="1">
    <citation type="submission" date="2020-10" db="EMBL/GenBank/DDBJ databases">
        <authorList>
            <person name="Gilroy R."/>
        </authorList>
    </citation>
    <scope>NUCLEOTIDE SEQUENCE</scope>
    <source>
        <strain evidence="5">B1-3475</strain>
    </source>
</reference>
<dbReference type="Pfam" id="PF16326">
    <property type="entry name" value="ABC_tran_CTD"/>
    <property type="match status" value="1"/>
</dbReference>
<dbReference type="Gene3D" id="3.40.50.300">
    <property type="entry name" value="P-loop containing nucleotide triphosphate hydrolases"/>
    <property type="match status" value="2"/>
</dbReference>
<dbReference type="InterPro" id="IPR037118">
    <property type="entry name" value="Val-tRNA_synth_C_sf"/>
</dbReference>
<dbReference type="GO" id="GO:0003677">
    <property type="term" value="F:DNA binding"/>
    <property type="evidence" value="ECO:0007669"/>
    <property type="project" value="InterPro"/>
</dbReference>
<dbReference type="PANTHER" id="PTHR42855:SF1">
    <property type="entry name" value="ABC TRANSPORTER DOMAIN-CONTAINING PROTEIN"/>
    <property type="match status" value="1"/>
</dbReference>
<dbReference type="PANTHER" id="PTHR42855">
    <property type="entry name" value="ABC TRANSPORTER ATP-BINDING SUBUNIT"/>
    <property type="match status" value="1"/>
</dbReference>
<dbReference type="GO" id="GO:0005524">
    <property type="term" value="F:ATP binding"/>
    <property type="evidence" value="ECO:0007669"/>
    <property type="project" value="UniProtKB-KW"/>
</dbReference>
<dbReference type="InterPro" id="IPR017871">
    <property type="entry name" value="ABC_transporter-like_CS"/>
</dbReference>
<dbReference type="Pfam" id="PF12848">
    <property type="entry name" value="ABC_tran_Xtn"/>
    <property type="match status" value="1"/>
</dbReference>
<dbReference type="Pfam" id="PF00005">
    <property type="entry name" value="ABC_tran"/>
    <property type="match status" value="2"/>
</dbReference>
<proteinExistence type="predicted"/>
<evidence type="ECO:0000256" key="1">
    <source>
        <dbReference type="ARBA" id="ARBA00022741"/>
    </source>
</evidence>
<dbReference type="AlphaFoldDB" id="A0A9D9MY82"/>
<protein>
    <submittedName>
        <fullName evidence="5">ABC-F family ATP-binding cassette domain-containing protein</fullName>
    </submittedName>
</protein>
<dbReference type="PROSITE" id="PS00211">
    <property type="entry name" value="ABC_TRANSPORTER_1"/>
    <property type="match status" value="1"/>
</dbReference>
<dbReference type="SUPFAM" id="SSF52540">
    <property type="entry name" value="P-loop containing nucleoside triphosphate hydrolases"/>
    <property type="match status" value="2"/>
</dbReference>
<evidence type="ECO:0000313" key="6">
    <source>
        <dbReference type="Proteomes" id="UP000823617"/>
    </source>
</evidence>
<reference evidence="5" key="2">
    <citation type="journal article" date="2021" name="PeerJ">
        <title>Extensive microbial diversity within the chicken gut microbiome revealed by metagenomics and culture.</title>
        <authorList>
            <person name="Gilroy R."/>
            <person name="Ravi A."/>
            <person name="Getino M."/>
            <person name="Pursley I."/>
            <person name="Horton D.L."/>
            <person name="Alikhan N.F."/>
            <person name="Baker D."/>
            <person name="Gharbi K."/>
            <person name="Hall N."/>
            <person name="Watson M."/>
            <person name="Adriaenssens E.M."/>
            <person name="Foster-Nyarko E."/>
            <person name="Jarju S."/>
            <person name="Secka A."/>
            <person name="Antonio M."/>
            <person name="Oren A."/>
            <person name="Chaudhuri R.R."/>
            <person name="La Ragione R."/>
            <person name="Hildebrand F."/>
            <person name="Pallen M.J."/>
        </authorList>
    </citation>
    <scope>NUCLEOTIDE SEQUENCE</scope>
    <source>
        <strain evidence="5">B1-3475</strain>
    </source>
</reference>
<feature type="compositionally biased region" description="Basic and acidic residues" evidence="3">
    <location>
        <begin position="516"/>
        <end position="537"/>
    </location>
</feature>
<comment type="caution">
    <text evidence="5">The sequence shown here is derived from an EMBL/GenBank/DDBJ whole genome shotgun (WGS) entry which is preliminary data.</text>
</comment>
<dbReference type="InterPro" id="IPR003593">
    <property type="entry name" value="AAA+_ATPase"/>
</dbReference>
<evidence type="ECO:0000256" key="3">
    <source>
        <dbReference type="SAM" id="MobiDB-lite"/>
    </source>
</evidence>
<organism evidence="5 6">
    <name type="scientific">Candidatus Cryptobacteroides intestinigallinarum</name>
    <dbReference type="NCBI Taxonomy" id="2840767"/>
    <lineage>
        <taxon>Bacteria</taxon>
        <taxon>Pseudomonadati</taxon>
        <taxon>Bacteroidota</taxon>
        <taxon>Bacteroidia</taxon>
        <taxon>Bacteroidales</taxon>
        <taxon>Candidatus Cryptobacteroides</taxon>
    </lineage>
</organism>
<dbReference type="Gene3D" id="1.10.287.380">
    <property type="entry name" value="Valyl-tRNA synthetase, C-terminal domain"/>
    <property type="match status" value="1"/>
</dbReference>